<dbReference type="Gene3D" id="1.10.1040.10">
    <property type="entry name" value="N-(1-d-carboxylethyl)-l-norvaline Dehydrogenase, domain 2"/>
    <property type="match status" value="1"/>
</dbReference>
<comment type="similarity">
    <text evidence="2">Belongs to the 3-hydroxyacyl-CoA dehydrogenase family.</text>
</comment>
<protein>
    <submittedName>
        <fullName evidence="6">3-hydroxyacyl-CoA dehydrogenase family protein</fullName>
    </submittedName>
</protein>
<evidence type="ECO:0000259" key="5">
    <source>
        <dbReference type="Pfam" id="PF02737"/>
    </source>
</evidence>
<proteinExistence type="inferred from homology"/>
<name>A0A6L5Y2Z6_9FIRM</name>
<dbReference type="Pfam" id="PF00725">
    <property type="entry name" value="3HCDH"/>
    <property type="match status" value="1"/>
</dbReference>
<dbReference type="SUPFAM" id="SSF48179">
    <property type="entry name" value="6-phosphogluconate dehydrogenase C-terminal domain-like"/>
    <property type="match status" value="1"/>
</dbReference>
<organism evidence="6 7">
    <name type="scientific">Hornefia butyriciproducens</name>
    <dbReference type="NCBI Taxonomy" id="2652293"/>
    <lineage>
        <taxon>Bacteria</taxon>
        <taxon>Bacillati</taxon>
        <taxon>Bacillota</taxon>
        <taxon>Clostridia</taxon>
        <taxon>Peptostreptococcales</taxon>
        <taxon>Anaerovoracaceae</taxon>
        <taxon>Hornefia</taxon>
    </lineage>
</organism>
<accession>A0A6L5Y2Z6</accession>
<dbReference type="Pfam" id="PF02737">
    <property type="entry name" value="3HCDH_N"/>
    <property type="match status" value="1"/>
</dbReference>
<dbReference type="GO" id="GO:0050104">
    <property type="term" value="F:L-gulonate 3-dehydrogenase activity"/>
    <property type="evidence" value="ECO:0007669"/>
    <property type="project" value="TreeGrafter"/>
</dbReference>
<comment type="caution">
    <text evidence="6">The sequence shown here is derived from an EMBL/GenBank/DDBJ whole genome shotgun (WGS) entry which is preliminary data.</text>
</comment>
<dbReference type="InterPro" id="IPR008927">
    <property type="entry name" value="6-PGluconate_DH-like_C_sf"/>
</dbReference>
<dbReference type="GO" id="GO:0006631">
    <property type="term" value="P:fatty acid metabolic process"/>
    <property type="evidence" value="ECO:0007669"/>
    <property type="project" value="InterPro"/>
</dbReference>
<evidence type="ECO:0000313" key="6">
    <source>
        <dbReference type="EMBL" id="MST51046.1"/>
    </source>
</evidence>
<dbReference type="InterPro" id="IPR006108">
    <property type="entry name" value="3HC_DH_C"/>
</dbReference>
<dbReference type="SUPFAM" id="SSF51735">
    <property type="entry name" value="NAD(P)-binding Rossmann-fold domains"/>
    <property type="match status" value="1"/>
</dbReference>
<dbReference type="PANTHER" id="PTHR48075">
    <property type="entry name" value="3-HYDROXYACYL-COA DEHYDROGENASE FAMILY PROTEIN"/>
    <property type="match status" value="1"/>
</dbReference>
<dbReference type="AlphaFoldDB" id="A0A6L5Y2Z6"/>
<evidence type="ECO:0000256" key="2">
    <source>
        <dbReference type="ARBA" id="ARBA00009463"/>
    </source>
</evidence>
<dbReference type="EMBL" id="VUMZ01000001">
    <property type="protein sequence ID" value="MST51046.1"/>
    <property type="molecule type" value="Genomic_DNA"/>
</dbReference>
<dbReference type="InterPro" id="IPR036291">
    <property type="entry name" value="NAD(P)-bd_dom_sf"/>
</dbReference>
<keyword evidence="7" id="KW-1185">Reference proteome</keyword>
<evidence type="ECO:0000259" key="4">
    <source>
        <dbReference type="Pfam" id="PF00725"/>
    </source>
</evidence>
<gene>
    <name evidence="6" type="ORF">FYJ64_01705</name>
</gene>
<feature type="domain" description="3-hydroxyacyl-CoA dehydrogenase C-terminal" evidence="4">
    <location>
        <begin position="233"/>
        <end position="307"/>
    </location>
</feature>
<dbReference type="Proteomes" id="UP000474676">
    <property type="component" value="Unassembled WGS sequence"/>
</dbReference>
<evidence type="ECO:0000256" key="1">
    <source>
        <dbReference type="ARBA" id="ARBA00005086"/>
    </source>
</evidence>
<dbReference type="InterPro" id="IPR006176">
    <property type="entry name" value="3-OHacyl-CoA_DH_NAD-bd"/>
</dbReference>
<reference evidence="6 7" key="1">
    <citation type="submission" date="2019-08" db="EMBL/GenBank/DDBJ databases">
        <title>In-depth cultivation of the pig gut microbiome towards novel bacterial diversity and tailored functional studies.</title>
        <authorList>
            <person name="Wylensek D."/>
            <person name="Hitch T.C.A."/>
            <person name="Clavel T."/>
        </authorList>
    </citation>
    <scope>NUCLEOTIDE SEQUENCE [LARGE SCALE GENOMIC DNA]</scope>
    <source>
        <strain evidence="6 7">WCA-MUC-591-APC-3H</strain>
    </source>
</reference>
<dbReference type="InterPro" id="IPR013328">
    <property type="entry name" value="6PGD_dom2"/>
</dbReference>
<evidence type="ECO:0000313" key="7">
    <source>
        <dbReference type="Proteomes" id="UP000474676"/>
    </source>
</evidence>
<dbReference type="Gene3D" id="3.40.50.720">
    <property type="entry name" value="NAD(P)-binding Rossmann-like Domain"/>
    <property type="match status" value="1"/>
</dbReference>
<feature type="domain" description="3-hydroxyacyl-CoA dehydrogenase NAD binding" evidence="5">
    <location>
        <begin position="55"/>
        <end position="230"/>
    </location>
</feature>
<dbReference type="GO" id="GO:0070403">
    <property type="term" value="F:NAD+ binding"/>
    <property type="evidence" value="ECO:0007669"/>
    <property type="project" value="InterPro"/>
</dbReference>
<dbReference type="PANTHER" id="PTHR48075:SF1">
    <property type="entry name" value="LAMBDA-CRYSTALLIN HOMOLOG"/>
    <property type="match status" value="1"/>
</dbReference>
<sequence length="354" mass="38122">MTEARWYDRDEALPGEGGASVFSARDGRISATLLHMDNKGTTRSKNTGGGSMKFAFVGTGMIGSGLAVNAALRGQDVVLYDVAEPETVKGTVGKVLDILVEAGAVDRERADETLSKMSFTKDLAEAVTGADFVQECVPEKLELKHSTYRQIQEICGDSTVIASSTSGMFPSALAEGALYPERIIVGHPYNPSYLLPLIEICGPHAPQETIDRALEAYRAMGKEPVVCRKEVTGFIVNSLSWGVMDGAIDKVLDGVCDVEDVDKAIMYGPGLRMAVTGQLLTMSMGVQGGFREMAEKYGKTAARRPDQIEHYGQIADGVDEEIADRSGAQGRTVEEITKFRDKAFVGLLKLQGKL</sequence>
<comment type="pathway">
    <text evidence="1">Lipid metabolism; butanoate metabolism.</text>
</comment>
<keyword evidence="3" id="KW-0560">Oxidoreductase</keyword>
<evidence type="ECO:0000256" key="3">
    <source>
        <dbReference type="ARBA" id="ARBA00023002"/>
    </source>
</evidence>